<dbReference type="Proteomes" id="UP000295781">
    <property type="component" value="Chromosome"/>
</dbReference>
<dbReference type="AlphaFoldDB" id="A0A4P2Q0Z4"/>
<feature type="transmembrane region" description="Helical" evidence="2">
    <location>
        <begin position="341"/>
        <end position="360"/>
    </location>
</feature>
<protein>
    <recommendedName>
        <fullName evidence="5">Glycosyltransferase RgtA/B/C/D-like domain-containing protein</fullName>
    </recommendedName>
</protein>
<organism evidence="3 4">
    <name type="scientific">Sorangium cellulosum</name>
    <name type="common">Polyangium cellulosum</name>
    <dbReference type="NCBI Taxonomy" id="56"/>
    <lineage>
        <taxon>Bacteria</taxon>
        <taxon>Pseudomonadati</taxon>
        <taxon>Myxococcota</taxon>
        <taxon>Polyangia</taxon>
        <taxon>Polyangiales</taxon>
        <taxon>Polyangiaceae</taxon>
        <taxon>Sorangium</taxon>
    </lineage>
</organism>
<dbReference type="EMBL" id="CP012670">
    <property type="protein sequence ID" value="AUX22869.1"/>
    <property type="molecule type" value="Genomic_DNA"/>
</dbReference>
<proteinExistence type="predicted"/>
<gene>
    <name evidence="3" type="ORF">SOCEGT47_033850</name>
</gene>
<feature type="transmembrane region" description="Helical" evidence="2">
    <location>
        <begin position="49"/>
        <end position="70"/>
    </location>
</feature>
<sequence length="546" mass="54522">MRPRWSARDRAGALVRRRLSAAPGARRAGTGARRAGTGARRARAGFVTATARALLVSLAGALSALLPALALSGFTVDDALITARYAHHLALGLGYRFNAAGPVTDGVTPLGWAFALAPFAAEGPLAALAAARVIGVISWTLAAGALALAVDRVSGRPVRFAALALLPASAPLGAWSAAGMETGVVLALGALSVALPALGRPLAGAGCAGLAAALRPELLPFALVVALSAQAAPRAAPRGEGAAPAPRSSSPPSSSPPSSSPPARPGWVGALAALALAGLPFVAVALVRLSLFGRPAPLAALAKAPDAALGARYALACFLLTGPLSLVAPRAWRALPAWPRGLLAAVAAHLLAVVAAGGDWMPLSRLVVPALPAVVLAAAHVASQAGARATALRIALALAGQLFVMVRVGPTAARVGPERLRVVEELRGPLAGAQVVAALDIGWLGAATGATIVDLAGVTDPAIAALPGGHTTKRIPGGLLDARGVDALVLLLAEGEALATPWTASRFARGVELRVARAPGAGEAFAPVAVSGVPHLRYVVLRRADR</sequence>
<feature type="transmembrane region" description="Helical" evidence="2">
    <location>
        <begin position="311"/>
        <end position="329"/>
    </location>
</feature>
<name>A0A4P2Q0Z4_SORCE</name>
<feature type="compositionally biased region" description="Pro residues" evidence="1">
    <location>
        <begin position="253"/>
        <end position="262"/>
    </location>
</feature>
<evidence type="ECO:0000313" key="4">
    <source>
        <dbReference type="Proteomes" id="UP000295781"/>
    </source>
</evidence>
<keyword evidence="2" id="KW-1133">Transmembrane helix</keyword>
<evidence type="ECO:0008006" key="5">
    <source>
        <dbReference type="Google" id="ProtNLM"/>
    </source>
</evidence>
<feature type="region of interest" description="Disordered" evidence="1">
    <location>
        <begin position="236"/>
        <end position="262"/>
    </location>
</feature>
<keyword evidence="2" id="KW-0472">Membrane</keyword>
<evidence type="ECO:0000256" key="1">
    <source>
        <dbReference type="SAM" id="MobiDB-lite"/>
    </source>
</evidence>
<evidence type="ECO:0000256" key="2">
    <source>
        <dbReference type="SAM" id="Phobius"/>
    </source>
</evidence>
<accession>A0A4P2Q0Z4</accession>
<evidence type="ECO:0000313" key="3">
    <source>
        <dbReference type="EMBL" id="AUX22869.1"/>
    </source>
</evidence>
<reference evidence="3 4" key="1">
    <citation type="submission" date="2015-09" db="EMBL/GenBank/DDBJ databases">
        <title>Sorangium comparison.</title>
        <authorList>
            <person name="Zaburannyi N."/>
            <person name="Bunk B."/>
            <person name="Overmann J."/>
            <person name="Mueller R."/>
        </authorList>
    </citation>
    <scope>NUCLEOTIDE SEQUENCE [LARGE SCALE GENOMIC DNA]</scope>
    <source>
        <strain evidence="3 4">So ceGT47</strain>
    </source>
</reference>
<feature type="transmembrane region" description="Helical" evidence="2">
    <location>
        <begin position="125"/>
        <end position="148"/>
    </location>
</feature>
<keyword evidence="2" id="KW-0812">Transmembrane</keyword>
<feature type="transmembrane region" description="Helical" evidence="2">
    <location>
        <begin position="267"/>
        <end position="291"/>
    </location>
</feature>
<feature type="compositionally biased region" description="Low complexity" evidence="1">
    <location>
        <begin position="236"/>
        <end position="252"/>
    </location>
</feature>